<name>A0AAD3GY11_9STRA</name>
<feature type="chain" id="PRO_5042277542" evidence="2">
    <location>
        <begin position="22"/>
        <end position="217"/>
    </location>
</feature>
<evidence type="ECO:0000256" key="2">
    <source>
        <dbReference type="SAM" id="SignalP"/>
    </source>
</evidence>
<feature type="signal peptide" evidence="2">
    <location>
        <begin position="1"/>
        <end position="21"/>
    </location>
</feature>
<feature type="transmembrane region" description="Helical" evidence="1">
    <location>
        <begin position="168"/>
        <end position="187"/>
    </location>
</feature>
<evidence type="ECO:0000313" key="3">
    <source>
        <dbReference type="EMBL" id="GFH43532.1"/>
    </source>
</evidence>
<dbReference type="Proteomes" id="UP001054902">
    <property type="component" value="Unassembled WGS sequence"/>
</dbReference>
<sequence length="217" mass="23783">MNMRPVHLFLLISSLLNLCSAQSQSQLGITVEKCVGDTSVFTVDSGDLSCEDGYCMWGSKGTVSGTYTIGSSLSTTSPVVTASLLRLNFFNHTVDICDGGKVSNDNGYYCPTVGTYEFNTDIDLPGSPNSWYVRFSSWLKLTVAVDVDFGDATVDCYLTIEGYNPYNYTNASMVVSSAFLIVGLFAYKRNKHRRVLSKDEFEDPKGNFVEMSGVESC</sequence>
<gene>
    <name evidence="3" type="ORF">CTEN210_00005</name>
</gene>
<proteinExistence type="predicted"/>
<comment type="caution">
    <text evidence="3">The sequence shown here is derived from an EMBL/GenBank/DDBJ whole genome shotgun (WGS) entry which is preliminary data.</text>
</comment>
<evidence type="ECO:0000313" key="4">
    <source>
        <dbReference type="Proteomes" id="UP001054902"/>
    </source>
</evidence>
<keyword evidence="4" id="KW-1185">Reference proteome</keyword>
<keyword evidence="1" id="KW-0812">Transmembrane</keyword>
<evidence type="ECO:0000256" key="1">
    <source>
        <dbReference type="SAM" id="Phobius"/>
    </source>
</evidence>
<dbReference type="EMBL" id="BLLK01000001">
    <property type="protein sequence ID" value="GFH43532.1"/>
    <property type="molecule type" value="Genomic_DNA"/>
</dbReference>
<keyword evidence="2" id="KW-0732">Signal</keyword>
<keyword evidence="1" id="KW-1133">Transmembrane helix</keyword>
<organism evidence="3 4">
    <name type="scientific">Chaetoceros tenuissimus</name>
    <dbReference type="NCBI Taxonomy" id="426638"/>
    <lineage>
        <taxon>Eukaryota</taxon>
        <taxon>Sar</taxon>
        <taxon>Stramenopiles</taxon>
        <taxon>Ochrophyta</taxon>
        <taxon>Bacillariophyta</taxon>
        <taxon>Coscinodiscophyceae</taxon>
        <taxon>Chaetocerotophycidae</taxon>
        <taxon>Chaetocerotales</taxon>
        <taxon>Chaetocerotaceae</taxon>
        <taxon>Chaetoceros</taxon>
    </lineage>
</organism>
<protein>
    <submittedName>
        <fullName evidence="3">Uncharacterized protein</fullName>
    </submittedName>
</protein>
<keyword evidence="1" id="KW-0472">Membrane</keyword>
<dbReference type="AlphaFoldDB" id="A0AAD3GY11"/>
<reference evidence="3 4" key="1">
    <citation type="journal article" date="2021" name="Sci. Rep.">
        <title>The genome of the diatom Chaetoceros tenuissimus carries an ancient integrated fragment of an extant virus.</title>
        <authorList>
            <person name="Hongo Y."/>
            <person name="Kimura K."/>
            <person name="Takaki Y."/>
            <person name="Yoshida Y."/>
            <person name="Baba S."/>
            <person name="Kobayashi G."/>
            <person name="Nagasaki K."/>
            <person name="Hano T."/>
            <person name="Tomaru Y."/>
        </authorList>
    </citation>
    <scope>NUCLEOTIDE SEQUENCE [LARGE SCALE GENOMIC DNA]</scope>
    <source>
        <strain evidence="3 4">NIES-3715</strain>
    </source>
</reference>
<accession>A0AAD3GY11</accession>